<dbReference type="EMBL" id="LGRX02031101">
    <property type="protein sequence ID" value="KAK3245024.1"/>
    <property type="molecule type" value="Genomic_DNA"/>
</dbReference>
<evidence type="ECO:0000313" key="1">
    <source>
        <dbReference type="EMBL" id="KAK3245024.1"/>
    </source>
</evidence>
<sequence>MASASAPCVSVVSDEYDLGGDVKYMLTDASGARSPLADGDRLYTRAHSANQACPAALFDNRAYDAHEGYLQSEEDAPFEVIYAFGKGARELAAVQLVLPMQGPSFGRHDSASQTSNVFESVTIATFAVTSAPDLYTIGRRWWR</sequence>
<organism evidence="1 2">
    <name type="scientific">Cymbomonas tetramitiformis</name>
    <dbReference type="NCBI Taxonomy" id="36881"/>
    <lineage>
        <taxon>Eukaryota</taxon>
        <taxon>Viridiplantae</taxon>
        <taxon>Chlorophyta</taxon>
        <taxon>Pyramimonadophyceae</taxon>
        <taxon>Pyramimonadales</taxon>
        <taxon>Pyramimonadaceae</taxon>
        <taxon>Cymbomonas</taxon>
    </lineage>
</organism>
<evidence type="ECO:0000313" key="2">
    <source>
        <dbReference type="Proteomes" id="UP001190700"/>
    </source>
</evidence>
<keyword evidence="2" id="KW-1185">Reference proteome</keyword>
<dbReference type="Proteomes" id="UP001190700">
    <property type="component" value="Unassembled WGS sequence"/>
</dbReference>
<gene>
    <name evidence="1" type="ORF">CYMTET_45384</name>
</gene>
<accession>A0AAE0BZL4</accession>
<proteinExistence type="predicted"/>
<name>A0AAE0BZL4_9CHLO</name>
<protein>
    <submittedName>
        <fullName evidence="1">Uncharacterized protein</fullName>
    </submittedName>
</protein>
<comment type="caution">
    <text evidence="1">The sequence shown here is derived from an EMBL/GenBank/DDBJ whole genome shotgun (WGS) entry which is preliminary data.</text>
</comment>
<reference evidence="1 2" key="1">
    <citation type="journal article" date="2015" name="Genome Biol. Evol.">
        <title>Comparative Genomics of a Bacterivorous Green Alga Reveals Evolutionary Causalities and Consequences of Phago-Mixotrophic Mode of Nutrition.</title>
        <authorList>
            <person name="Burns J.A."/>
            <person name="Paasch A."/>
            <person name="Narechania A."/>
            <person name="Kim E."/>
        </authorList>
    </citation>
    <scope>NUCLEOTIDE SEQUENCE [LARGE SCALE GENOMIC DNA]</scope>
    <source>
        <strain evidence="1 2">PLY_AMNH</strain>
    </source>
</reference>
<dbReference type="AlphaFoldDB" id="A0AAE0BZL4"/>